<name>A0A699RFJ9_TANCI</name>
<proteinExistence type="predicted"/>
<protein>
    <submittedName>
        <fullName evidence="1">Uncharacterized protein</fullName>
    </submittedName>
</protein>
<feature type="non-terminal residue" evidence="1">
    <location>
        <position position="1"/>
    </location>
</feature>
<accession>A0A699RFJ9</accession>
<comment type="caution">
    <text evidence="1">The sequence shown here is derived from an EMBL/GenBank/DDBJ whole genome shotgun (WGS) entry which is preliminary data.</text>
</comment>
<dbReference type="AlphaFoldDB" id="A0A699RFJ9"/>
<organism evidence="1">
    <name type="scientific">Tanacetum cinerariifolium</name>
    <name type="common">Dalmatian daisy</name>
    <name type="synonym">Chrysanthemum cinerariifolium</name>
    <dbReference type="NCBI Taxonomy" id="118510"/>
    <lineage>
        <taxon>Eukaryota</taxon>
        <taxon>Viridiplantae</taxon>
        <taxon>Streptophyta</taxon>
        <taxon>Embryophyta</taxon>
        <taxon>Tracheophyta</taxon>
        <taxon>Spermatophyta</taxon>
        <taxon>Magnoliopsida</taxon>
        <taxon>eudicotyledons</taxon>
        <taxon>Gunneridae</taxon>
        <taxon>Pentapetalae</taxon>
        <taxon>asterids</taxon>
        <taxon>campanulids</taxon>
        <taxon>Asterales</taxon>
        <taxon>Asteraceae</taxon>
        <taxon>Asteroideae</taxon>
        <taxon>Anthemideae</taxon>
        <taxon>Anthemidinae</taxon>
        <taxon>Tanacetum</taxon>
    </lineage>
</organism>
<sequence length="69" mass="6743">SHVPAGSVPAGHVPASSIPAGGVLAGSIDSTRFGDPTASEFVLAVFTTDHAAVSLLPPGHSLGLSKHST</sequence>
<evidence type="ECO:0000313" key="1">
    <source>
        <dbReference type="EMBL" id="GFC86069.1"/>
    </source>
</evidence>
<gene>
    <name evidence="1" type="ORF">Tci_858039</name>
</gene>
<reference evidence="1" key="1">
    <citation type="journal article" date="2019" name="Sci. Rep.">
        <title>Draft genome of Tanacetum cinerariifolium, the natural source of mosquito coil.</title>
        <authorList>
            <person name="Yamashiro T."/>
            <person name="Shiraishi A."/>
            <person name="Satake H."/>
            <person name="Nakayama K."/>
        </authorList>
    </citation>
    <scope>NUCLEOTIDE SEQUENCE</scope>
</reference>
<dbReference type="EMBL" id="BKCJ011103196">
    <property type="protein sequence ID" value="GFC86069.1"/>
    <property type="molecule type" value="Genomic_DNA"/>
</dbReference>